<evidence type="ECO:0008006" key="3">
    <source>
        <dbReference type="Google" id="ProtNLM"/>
    </source>
</evidence>
<reference evidence="1 2" key="1">
    <citation type="submission" date="2017-07" db="EMBL/GenBank/DDBJ databases">
        <title>Flavobacterium cyanobacteriorum sp. nov., isolated from cyanobacterial aggregates in a eutrophic lake.</title>
        <authorList>
            <person name="Cai H."/>
        </authorList>
    </citation>
    <scope>NUCLEOTIDE SEQUENCE [LARGE SCALE GENOMIC DNA]</scope>
    <source>
        <strain evidence="1 2">TH167</strain>
    </source>
</reference>
<gene>
    <name evidence="1" type="ORF">CHX27_13835</name>
</gene>
<dbReference type="AlphaFoldDB" id="A0A255ZDU9"/>
<organism evidence="1 2">
    <name type="scientific">Flavobacterium aurantiibacter</name>
    <dbReference type="NCBI Taxonomy" id="2023067"/>
    <lineage>
        <taxon>Bacteria</taxon>
        <taxon>Pseudomonadati</taxon>
        <taxon>Bacteroidota</taxon>
        <taxon>Flavobacteriia</taxon>
        <taxon>Flavobacteriales</taxon>
        <taxon>Flavobacteriaceae</taxon>
        <taxon>Flavobacterium</taxon>
    </lineage>
</organism>
<keyword evidence="2" id="KW-1185">Reference proteome</keyword>
<dbReference type="InterPro" id="IPR045944">
    <property type="entry name" value="DUF6364"/>
</dbReference>
<dbReference type="RefSeq" id="WP_094487352.1">
    <property type="nucleotide sequence ID" value="NZ_NOXX01000223.1"/>
</dbReference>
<dbReference type="EMBL" id="NOXX01000223">
    <property type="protein sequence ID" value="OYQ39668.1"/>
    <property type="molecule type" value="Genomic_DNA"/>
</dbReference>
<accession>A0A255ZDU9</accession>
<comment type="caution">
    <text evidence="1">The sequence shown here is derived from an EMBL/GenBank/DDBJ whole genome shotgun (WGS) entry which is preliminary data.</text>
</comment>
<name>A0A255ZDU9_9FLAO</name>
<sequence length="80" mass="9046">MTTKLTLTVEKSVIERAKLYAKNTGRSLSELIENYLITITEDSIDGELSPKLQKIVGVVSLPENFDEKEELRSALEKKHL</sequence>
<dbReference type="OrthoDB" id="1121643at2"/>
<evidence type="ECO:0000313" key="2">
    <source>
        <dbReference type="Proteomes" id="UP000216035"/>
    </source>
</evidence>
<evidence type="ECO:0000313" key="1">
    <source>
        <dbReference type="EMBL" id="OYQ39668.1"/>
    </source>
</evidence>
<proteinExistence type="predicted"/>
<protein>
    <recommendedName>
        <fullName evidence="3">Antitoxin</fullName>
    </recommendedName>
</protein>
<dbReference type="Pfam" id="PF19891">
    <property type="entry name" value="DUF6364"/>
    <property type="match status" value="1"/>
</dbReference>
<dbReference type="Proteomes" id="UP000216035">
    <property type="component" value="Unassembled WGS sequence"/>
</dbReference>